<evidence type="ECO:0000313" key="5">
    <source>
        <dbReference type="Proteomes" id="UP000192472"/>
    </source>
</evidence>
<feature type="active site" description="Tele-phosphohistidine intermediate" evidence="2">
    <location>
        <position position="11"/>
    </location>
</feature>
<feature type="binding site" evidence="3">
    <location>
        <begin position="10"/>
        <end position="17"/>
    </location>
    <ligand>
        <name>substrate</name>
    </ligand>
</feature>
<dbReference type="GO" id="GO:0045820">
    <property type="term" value="P:negative regulation of glycolytic process"/>
    <property type="evidence" value="ECO:0007669"/>
    <property type="project" value="TreeGrafter"/>
</dbReference>
<accession>A0A1W2GR59</accession>
<dbReference type="OrthoDB" id="9782128at2"/>
<dbReference type="InterPro" id="IPR051695">
    <property type="entry name" value="Phosphoglycerate_Mutase"/>
</dbReference>
<dbReference type="PIRSF" id="PIRSF000709">
    <property type="entry name" value="6PFK_2-Ptase"/>
    <property type="match status" value="1"/>
</dbReference>
<evidence type="ECO:0000313" key="4">
    <source>
        <dbReference type="EMBL" id="SMD39137.1"/>
    </source>
</evidence>
<dbReference type="GO" id="GO:0004331">
    <property type="term" value="F:fructose-2,6-bisphosphate 2-phosphatase activity"/>
    <property type="evidence" value="ECO:0007669"/>
    <property type="project" value="TreeGrafter"/>
</dbReference>
<dbReference type="Gene3D" id="3.40.50.1240">
    <property type="entry name" value="Phosphoglycerate mutase-like"/>
    <property type="match status" value="1"/>
</dbReference>
<dbReference type="PANTHER" id="PTHR46517">
    <property type="entry name" value="FRUCTOSE-2,6-BISPHOSPHATASE TIGAR"/>
    <property type="match status" value="1"/>
</dbReference>
<feature type="active site" description="Proton donor/acceptor" evidence="2">
    <location>
        <position position="84"/>
    </location>
</feature>
<evidence type="ECO:0000256" key="2">
    <source>
        <dbReference type="PIRSR" id="PIRSR613078-1"/>
    </source>
</evidence>
<sequence>MKTKNIYIIRHGQTDYNLENKVQGRGIDSSINATGRQQANEFYQAFKHVPFDKIYTSDLKRTKESVQQFIDLGIPYESHGGLDEISWGKHEGQPYDPVMHKIYLDTIAGWAQGNLELAVGEGETPLEVMKRQKEAMKHIMNNESEQNVLIATHGRAMRMLVCWLLNYPLQKMDVFEHANLCLYQMQYVKGQYKVVQHASTKYLNL</sequence>
<dbReference type="AlphaFoldDB" id="A0A1W2GR59"/>
<dbReference type="PROSITE" id="PS00175">
    <property type="entry name" value="PG_MUTASE"/>
    <property type="match status" value="1"/>
</dbReference>
<dbReference type="GO" id="GO:0005829">
    <property type="term" value="C:cytosol"/>
    <property type="evidence" value="ECO:0007669"/>
    <property type="project" value="TreeGrafter"/>
</dbReference>
<gene>
    <name evidence="4" type="ORF">SAMN04488029_4063</name>
</gene>
<name>A0A1W2GR59_REIFA</name>
<dbReference type="InterPro" id="IPR001345">
    <property type="entry name" value="PG/BPGM_mutase_AS"/>
</dbReference>
<dbReference type="CDD" id="cd07067">
    <property type="entry name" value="HP_PGM_like"/>
    <property type="match status" value="1"/>
</dbReference>
<organism evidence="4 5">
    <name type="scientific">Reichenbachiella faecimaris</name>
    <dbReference type="NCBI Taxonomy" id="692418"/>
    <lineage>
        <taxon>Bacteria</taxon>
        <taxon>Pseudomonadati</taxon>
        <taxon>Bacteroidota</taxon>
        <taxon>Cytophagia</taxon>
        <taxon>Cytophagales</taxon>
        <taxon>Reichenbachiellaceae</taxon>
        <taxon>Reichenbachiella</taxon>
    </lineage>
</organism>
<dbReference type="EMBL" id="FWYF01000005">
    <property type="protein sequence ID" value="SMD39137.1"/>
    <property type="molecule type" value="Genomic_DNA"/>
</dbReference>
<keyword evidence="5" id="KW-1185">Reference proteome</keyword>
<dbReference type="InterPro" id="IPR013078">
    <property type="entry name" value="His_Pase_superF_clade-1"/>
</dbReference>
<feature type="binding site" evidence="3">
    <location>
        <position position="61"/>
    </location>
    <ligand>
        <name>substrate</name>
    </ligand>
</feature>
<dbReference type="STRING" id="692418.SAMN04488029_4063"/>
<protein>
    <submittedName>
        <fullName evidence="4">Probable phosphoglycerate mutase</fullName>
    </submittedName>
</protein>
<proteinExistence type="predicted"/>
<dbReference type="InterPro" id="IPR029033">
    <property type="entry name" value="His_PPase_superfam"/>
</dbReference>
<dbReference type="PANTHER" id="PTHR46517:SF1">
    <property type="entry name" value="FRUCTOSE-2,6-BISPHOSPHATASE TIGAR"/>
    <property type="match status" value="1"/>
</dbReference>
<dbReference type="Pfam" id="PF00300">
    <property type="entry name" value="His_Phos_1"/>
    <property type="match status" value="1"/>
</dbReference>
<dbReference type="SMART" id="SM00855">
    <property type="entry name" value="PGAM"/>
    <property type="match status" value="1"/>
</dbReference>
<dbReference type="Proteomes" id="UP000192472">
    <property type="component" value="Unassembled WGS sequence"/>
</dbReference>
<evidence type="ECO:0000256" key="1">
    <source>
        <dbReference type="ARBA" id="ARBA00022801"/>
    </source>
</evidence>
<evidence type="ECO:0000256" key="3">
    <source>
        <dbReference type="PIRSR" id="PIRSR613078-2"/>
    </source>
</evidence>
<dbReference type="SUPFAM" id="SSF53254">
    <property type="entry name" value="Phosphoglycerate mutase-like"/>
    <property type="match status" value="1"/>
</dbReference>
<dbReference type="RefSeq" id="WP_084374778.1">
    <property type="nucleotide sequence ID" value="NZ_FWYF01000005.1"/>
</dbReference>
<reference evidence="4 5" key="1">
    <citation type="submission" date="2017-04" db="EMBL/GenBank/DDBJ databases">
        <authorList>
            <person name="Afonso C.L."/>
            <person name="Miller P.J."/>
            <person name="Scott M.A."/>
            <person name="Spackman E."/>
            <person name="Goraichik I."/>
            <person name="Dimitrov K.M."/>
            <person name="Suarez D.L."/>
            <person name="Swayne D.E."/>
        </authorList>
    </citation>
    <scope>NUCLEOTIDE SEQUENCE [LARGE SCALE GENOMIC DNA]</scope>
    <source>
        <strain evidence="4 5">DSM 26133</strain>
    </source>
</reference>
<dbReference type="GO" id="GO:0043456">
    <property type="term" value="P:regulation of pentose-phosphate shunt"/>
    <property type="evidence" value="ECO:0007669"/>
    <property type="project" value="TreeGrafter"/>
</dbReference>
<keyword evidence="1" id="KW-0378">Hydrolase</keyword>